<organism evidence="3 4">
    <name type="scientific">Calocera viscosa (strain TUFC12733)</name>
    <dbReference type="NCBI Taxonomy" id="1330018"/>
    <lineage>
        <taxon>Eukaryota</taxon>
        <taxon>Fungi</taxon>
        <taxon>Dikarya</taxon>
        <taxon>Basidiomycota</taxon>
        <taxon>Agaricomycotina</taxon>
        <taxon>Dacrymycetes</taxon>
        <taxon>Dacrymycetales</taxon>
        <taxon>Dacrymycetaceae</taxon>
        <taxon>Calocera</taxon>
    </lineage>
</organism>
<evidence type="ECO:0000256" key="1">
    <source>
        <dbReference type="ARBA" id="ARBA00022737"/>
    </source>
</evidence>
<reference evidence="3 4" key="1">
    <citation type="journal article" date="2016" name="Mol. Biol. Evol.">
        <title>Comparative Genomics of Early-Diverging Mushroom-Forming Fungi Provides Insights into the Origins of Lignocellulose Decay Capabilities.</title>
        <authorList>
            <person name="Nagy L.G."/>
            <person name="Riley R."/>
            <person name="Tritt A."/>
            <person name="Adam C."/>
            <person name="Daum C."/>
            <person name="Floudas D."/>
            <person name="Sun H."/>
            <person name="Yadav J.S."/>
            <person name="Pangilinan J."/>
            <person name="Larsson K.H."/>
            <person name="Matsuura K."/>
            <person name="Barry K."/>
            <person name="Labutti K."/>
            <person name="Kuo R."/>
            <person name="Ohm R.A."/>
            <person name="Bhattacharya S.S."/>
            <person name="Shirouzu T."/>
            <person name="Yoshinaga Y."/>
            <person name="Martin F.M."/>
            <person name="Grigoriev I.V."/>
            <person name="Hibbett D.S."/>
        </authorList>
    </citation>
    <scope>NUCLEOTIDE SEQUENCE [LARGE SCALE GENOMIC DNA]</scope>
    <source>
        <strain evidence="3 4">TUFC12733</strain>
    </source>
</reference>
<dbReference type="GO" id="GO:0019760">
    <property type="term" value="P:glucosinolate metabolic process"/>
    <property type="evidence" value="ECO:0007669"/>
    <property type="project" value="UniProtKB-ARBA"/>
</dbReference>
<evidence type="ECO:0000256" key="2">
    <source>
        <dbReference type="ARBA" id="ARBA00023004"/>
    </source>
</evidence>
<dbReference type="SUPFAM" id="SSF117281">
    <property type="entry name" value="Kelch motif"/>
    <property type="match status" value="1"/>
</dbReference>
<dbReference type="Gene3D" id="2.120.10.80">
    <property type="entry name" value="Kelch-type beta propeller"/>
    <property type="match status" value="1"/>
</dbReference>
<dbReference type="Pfam" id="PF24681">
    <property type="entry name" value="Kelch_KLHDC2_KLHL20_DRC7"/>
    <property type="match status" value="1"/>
</dbReference>
<evidence type="ECO:0008006" key="5">
    <source>
        <dbReference type="Google" id="ProtNLM"/>
    </source>
</evidence>
<dbReference type="EMBL" id="KV417274">
    <property type="protein sequence ID" value="KZO98873.1"/>
    <property type="molecule type" value="Genomic_DNA"/>
</dbReference>
<protein>
    <recommendedName>
        <fullName evidence="5">Galactose oxidase</fullName>
    </recommendedName>
</protein>
<keyword evidence="2" id="KW-0408">Iron</keyword>
<sequence length="344" mass="36301">MSYKATWQRLPTASATGALTRSSHCVQAYQGTAYVFAGELKPRDPVPSTILGVALDTGAVAQLPASAGGKEPAPRVGPTWSKYREGVYLFGGRGGPSMEPMDAELWRWDLDAKHWEEVQGMKGVVPEGRSYHAAAVLGDDLYIHAGCPTTGRLSTLDKYHIPSATWSSLAPAPGPPRGGTVLAPSTLAGKPVLLRFGGFGGPEFGELRDLAYYDVPSCAWVSVEPKPGQAWPEARSVHGLVGLPGAGPELALLFMGEGTPAPAHLGHSGAGNFLSDVWVLTHGADGFGWHEAPSAGEVPQGRGWFASDGFEFGDGEWKAIVSGGLNEKNERMGDVWVLTVTKDA</sequence>
<gene>
    <name evidence="3" type="ORF">CALVIDRAFT_561806</name>
</gene>
<dbReference type="Proteomes" id="UP000076738">
    <property type="component" value="Unassembled WGS sequence"/>
</dbReference>
<evidence type="ECO:0000313" key="3">
    <source>
        <dbReference type="EMBL" id="KZO98873.1"/>
    </source>
</evidence>
<name>A0A167PJV9_CALVF</name>
<dbReference type="STRING" id="1330018.A0A167PJV9"/>
<keyword evidence="4" id="KW-1185">Reference proteome</keyword>
<dbReference type="PANTHER" id="PTHR47435:SF4">
    <property type="entry name" value="KELCH REPEAT PROTEIN (AFU_ORTHOLOGUE AFUA_5G12780)"/>
    <property type="match status" value="1"/>
</dbReference>
<accession>A0A167PJV9</accession>
<dbReference type="AlphaFoldDB" id="A0A167PJV9"/>
<evidence type="ECO:0000313" key="4">
    <source>
        <dbReference type="Proteomes" id="UP000076738"/>
    </source>
</evidence>
<dbReference type="InterPro" id="IPR015915">
    <property type="entry name" value="Kelch-typ_b-propeller"/>
</dbReference>
<proteinExistence type="predicted"/>
<dbReference type="OrthoDB" id="10250130at2759"/>
<keyword evidence="1" id="KW-0677">Repeat</keyword>
<dbReference type="PANTHER" id="PTHR47435">
    <property type="entry name" value="KELCH REPEAT PROTEIN (AFU_ORTHOLOGUE AFUA_5G12780)"/>
    <property type="match status" value="1"/>
</dbReference>